<feature type="transmembrane region" description="Helical" evidence="1">
    <location>
        <begin position="254"/>
        <end position="273"/>
    </location>
</feature>
<gene>
    <name evidence="2" type="ORF">SAMN05421789_107131</name>
</gene>
<evidence type="ECO:0008006" key="4">
    <source>
        <dbReference type="Google" id="ProtNLM"/>
    </source>
</evidence>
<evidence type="ECO:0000313" key="2">
    <source>
        <dbReference type="EMBL" id="SIS81522.1"/>
    </source>
</evidence>
<feature type="transmembrane region" description="Helical" evidence="1">
    <location>
        <begin position="330"/>
        <end position="355"/>
    </location>
</feature>
<dbReference type="STRING" id="713588.SAMN05421789_107131"/>
<feature type="transmembrane region" description="Helical" evidence="1">
    <location>
        <begin position="7"/>
        <end position="27"/>
    </location>
</feature>
<proteinExistence type="predicted"/>
<dbReference type="OrthoDB" id="1221281at2"/>
<evidence type="ECO:0000313" key="3">
    <source>
        <dbReference type="Proteomes" id="UP000185839"/>
    </source>
</evidence>
<dbReference type="EMBL" id="FTOI01000007">
    <property type="protein sequence ID" value="SIS81522.1"/>
    <property type="molecule type" value="Genomic_DNA"/>
</dbReference>
<keyword evidence="1" id="KW-0812">Transmembrane</keyword>
<feature type="transmembrane region" description="Helical" evidence="1">
    <location>
        <begin position="105"/>
        <end position="136"/>
    </location>
</feature>
<keyword evidence="1" id="KW-1133">Transmembrane helix</keyword>
<organism evidence="2 3">
    <name type="scientific">Kaistella chaponensis</name>
    <dbReference type="NCBI Taxonomy" id="713588"/>
    <lineage>
        <taxon>Bacteria</taxon>
        <taxon>Pseudomonadati</taxon>
        <taxon>Bacteroidota</taxon>
        <taxon>Flavobacteriia</taxon>
        <taxon>Flavobacteriales</taxon>
        <taxon>Weeksellaceae</taxon>
        <taxon>Chryseobacterium group</taxon>
        <taxon>Kaistella</taxon>
    </lineage>
</organism>
<reference evidence="3" key="1">
    <citation type="submission" date="2017-01" db="EMBL/GenBank/DDBJ databases">
        <authorList>
            <person name="Varghese N."/>
            <person name="Submissions S."/>
        </authorList>
    </citation>
    <scope>NUCLEOTIDE SEQUENCE [LARGE SCALE GENOMIC DNA]</scope>
    <source>
        <strain evidence="3">DSM 23145</strain>
    </source>
</reference>
<dbReference type="Proteomes" id="UP000185839">
    <property type="component" value="Unassembled WGS sequence"/>
</dbReference>
<feature type="transmembrane region" description="Helical" evidence="1">
    <location>
        <begin position="148"/>
        <end position="176"/>
    </location>
</feature>
<keyword evidence="3" id="KW-1185">Reference proteome</keyword>
<feature type="transmembrane region" description="Helical" evidence="1">
    <location>
        <begin position="285"/>
        <end position="305"/>
    </location>
</feature>
<feature type="transmembrane region" description="Helical" evidence="1">
    <location>
        <begin position="188"/>
        <end position="208"/>
    </location>
</feature>
<protein>
    <recommendedName>
        <fullName evidence="4">Glycosyltransferase RgtA/B/C/D-like domain-containing protein</fullName>
    </recommendedName>
</protein>
<feature type="transmembrane region" description="Helical" evidence="1">
    <location>
        <begin position="74"/>
        <end position="93"/>
    </location>
</feature>
<name>A0A1N7M656_9FLAO</name>
<dbReference type="AlphaFoldDB" id="A0A1N7M656"/>
<sequence>MRRIKENLIQILMVITTIVMIILRFLLNEKGRVNPDSIRYMRTANVFPIIDNTVTPLGYPLSLKFFTLFGFDEFWASKIVGILSYLLIIYFAAKTKFYLKETILIGGLFSFVSIFSYTMSEAFILPVVFLFLFIAQKIITEEIKGWKAVLYLSLILILLYNIRYPALFLMFATGLFGVLKYKKSYGKIFIISGLAGFFFVVAYKFLFIDYFDEKYVSTFLEIGLHTTSQLLIELFQGLTTVFNPFIHIANPSGGIINVGIYGLGLLNIFLMVFLFTKNKLSETEFFFVFVGIVGIICSYFIQYFYSVNPIDYRLMAPFSFGIWLVYFKKLFAIFGKLTYGITVLSLITGFVFTWLSKGNYLENRREIARFLKEEHLDKGRVNFYMENEFDLSKMQIAELISTVNPNVKVTFKPSDTLNQNVLTQYKVLQKIKIDTNKFQ</sequence>
<evidence type="ECO:0000256" key="1">
    <source>
        <dbReference type="SAM" id="Phobius"/>
    </source>
</evidence>
<keyword evidence="1" id="KW-0472">Membrane</keyword>
<dbReference type="RefSeq" id="WP_076387149.1">
    <property type="nucleotide sequence ID" value="NZ_FTOI01000007.1"/>
</dbReference>
<accession>A0A1N7M656</accession>